<dbReference type="PIRSF" id="PIRSF018472">
    <property type="entry name" value="MreD_proteobac"/>
    <property type="match status" value="1"/>
</dbReference>
<protein>
    <recommendedName>
        <fullName evidence="8">Rod shape-determining protein MreD</fullName>
    </recommendedName>
</protein>
<comment type="similarity">
    <text evidence="2 8">Belongs to the MreD family.</text>
</comment>
<organism evidence="10 12">
    <name type="scientific">Aliidiomarina maris</name>
    <dbReference type="NCBI Taxonomy" id="531312"/>
    <lineage>
        <taxon>Bacteria</taxon>
        <taxon>Pseudomonadati</taxon>
        <taxon>Pseudomonadota</taxon>
        <taxon>Gammaproteobacteria</taxon>
        <taxon>Alteromonadales</taxon>
        <taxon>Idiomarinaceae</taxon>
        <taxon>Aliidiomarina</taxon>
    </lineage>
</organism>
<dbReference type="NCBIfam" id="TIGR03426">
    <property type="entry name" value="shape_MreD"/>
    <property type="match status" value="1"/>
</dbReference>
<accession>A0A327WZT0</accession>
<evidence type="ECO:0000313" key="13">
    <source>
        <dbReference type="Proteomes" id="UP000287865"/>
    </source>
</evidence>
<comment type="function">
    <text evidence="8">Involved in formation of the rod shape of the cell. May also contribute to regulation of formation of penicillin-binding proteins.</text>
</comment>
<proteinExistence type="inferred from homology"/>
<evidence type="ECO:0000256" key="6">
    <source>
        <dbReference type="ARBA" id="ARBA00022989"/>
    </source>
</evidence>
<reference evidence="11 13" key="1">
    <citation type="journal article" date="2018" name="Front. Microbiol.">
        <title>Genome-Based Analysis Reveals the Taxonomy and Diversity of the Family Idiomarinaceae.</title>
        <authorList>
            <person name="Liu Y."/>
            <person name="Lai Q."/>
            <person name="Shao Z."/>
        </authorList>
    </citation>
    <scope>NUCLEOTIDE SEQUENCE [LARGE SCALE GENOMIC DNA]</scope>
    <source>
        <strain evidence="11 13">CF12-14</strain>
    </source>
</reference>
<evidence type="ECO:0000256" key="1">
    <source>
        <dbReference type="ARBA" id="ARBA00004651"/>
    </source>
</evidence>
<evidence type="ECO:0000256" key="5">
    <source>
        <dbReference type="ARBA" id="ARBA00022960"/>
    </source>
</evidence>
<keyword evidence="7 8" id="KW-0472">Membrane</keyword>
<evidence type="ECO:0000256" key="3">
    <source>
        <dbReference type="ARBA" id="ARBA00022475"/>
    </source>
</evidence>
<evidence type="ECO:0000313" key="12">
    <source>
        <dbReference type="Proteomes" id="UP000249203"/>
    </source>
</evidence>
<evidence type="ECO:0000256" key="9">
    <source>
        <dbReference type="SAM" id="Phobius"/>
    </source>
</evidence>
<dbReference type="Proteomes" id="UP000249203">
    <property type="component" value="Unassembled WGS sequence"/>
</dbReference>
<dbReference type="Pfam" id="PF04093">
    <property type="entry name" value="MreD"/>
    <property type="match status" value="1"/>
</dbReference>
<evidence type="ECO:0000256" key="2">
    <source>
        <dbReference type="ARBA" id="ARBA00007776"/>
    </source>
</evidence>
<evidence type="ECO:0000256" key="8">
    <source>
        <dbReference type="PIRNR" id="PIRNR018472"/>
    </source>
</evidence>
<sequence>MRFSFGQRMVVYLTLLAGLILAVMPMSAGLQAWRPEWALMIVIYWVIALPHRVNIGTCFVIGLATDVLLGSHLGIHAAAYSFIGFIFANHYKRVRNFSLSQQGLFILVMVMVERSIVYLVEYYVNNAQMTSSYFFPALSSAVIWPWLFLLMRKIRRRFGVV</sequence>
<keyword evidence="6 9" id="KW-1133">Transmembrane helix</keyword>
<dbReference type="InterPro" id="IPR007227">
    <property type="entry name" value="Cell_shape_determining_MreD"/>
</dbReference>
<dbReference type="Proteomes" id="UP000287865">
    <property type="component" value="Unassembled WGS sequence"/>
</dbReference>
<dbReference type="OrthoDB" id="6647425at2"/>
<feature type="transmembrane region" description="Helical" evidence="9">
    <location>
        <begin position="103"/>
        <end position="120"/>
    </location>
</feature>
<keyword evidence="8" id="KW-0997">Cell inner membrane</keyword>
<dbReference type="RefSeq" id="WP_111568844.1">
    <property type="nucleotide sequence ID" value="NZ_PIPK01000002.1"/>
</dbReference>
<dbReference type="GO" id="GO:0005886">
    <property type="term" value="C:plasma membrane"/>
    <property type="evidence" value="ECO:0007669"/>
    <property type="project" value="UniProtKB-SubCell"/>
</dbReference>
<gene>
    <name evidence="11" type="primary">mreD</name>
    <name evidence="10" type="ORF">B0I24_103240</name>
    <name evidence="11" type="ORF">CWE07_03045</name>
</gene>
<evidence type="ECO:0000256" key="7">
    <source>
        <dbReference type="ARBA" id="ARBA00023136"/>
    </source>
</evidence>
<evidence type="ECO:0000313" key="10">
    <source>
        <dbReference type="EMBL" id="RAJ99240.1"/>
    </source>
</evidence>
<dbReference type="InterPro" id="IPR026034">
    <property type="entry name" value="MreD_proteobac"/>
</dbReference>
<dbReference type="PANTHER" id="PTHR37484">
    <property type="entry name" value="ROD SHAPE-DETERMINING PROTEIN MRED"/>
    <property type="match status" value="1"/>
</dbReference>
<feature type="transmembrane region" description="Helical" evidence="9">
    <location>
        <begin position="73"/>
        <end position="91"/>
    </location>
</feature>
<dbReference type="PANTHER" id="PTHR37484:SF1">
    <property type="entry name" value="ROD SHAPE-DETERMINING PROTEIN MRED"/>
    <property type="match status" value="1"/>
</dbReference>
<dbReference type="EMBL" id="QLMD01000003">
    <property type="protein sequence ID" value="RAJ99240.1"/>
    <property type="molecule type" value="Genomic_DNA"/>
</dbReference>
<keyword evidence="5 8" id="KW-0133">Cell shape</keyword>
<keyword evidence="13" id="KW-1185">Reference proteome</keyword>
<dbReference type="EMBL" id="PIPK01000002">
    <property type="protein sequence ID" value="RUO27615.1"/>
    <property type="molecule type" value="Genomic_DNA"/>
</dbReference>
<keyword evidence="3 8" id="KW-1003">Cell membrane</keyword>
<dbReference type="AlphaFoldDB" id="A0A327WZT0"/>
<evidence type="ECO:0000313" key="11">
    <source>
        <dbReference type="EMBL" id="RUO27615.1"/>
    </source>
</evidence>
<evidence type="ECO:0000256" key="4">
    <source>
        <dbReference type="ARBA" id="ARBA00022692"/>
    </source>
</evidence>
<keyword evidence="4 9" id="KW-0812">Transmembrane</keyword>
<reference evidence="10 12" key="2">
    <citation type="submission" date="2018-06" db="EMBL/GenBank/DDBJ databases">
        <title>Genomic Encyclopedia of Type Strains, Phase III (KMG-III): the genomes of soil and plant-associated and newly described type strains.</title>
        <authorList>
            <person name="Whitman W."/>
        </authorList>
    </citation>
    <scope>NUCLEOTIDE SEQUENCE [LARGE SCALE GENOMIC DNA]</scope>
    <source>
        <strain evidence="10 12">CGMCC 1.15366</strain>
    </source>
</reference>
<name>A0A327WZT0_9GAMM</name>
<feature type="transmembrane region" description="Helical" evidence="9">
    <location>
        <begin position="132"/>
        <end position="151"/>
    </location>
</feature>
<comment type="caution">
    <text evidence="10">The sequence shown here is derived from an EMBL/GenBank/DDBJ whole genome shotgun (WGS) entry which is preliminary data.</text>
</comment>
<dbReference type="GO" id="GO:0008360">
    <property type="term" value="P:regulation of cell shape"/>
    <property type="evidence" value="ECO:0007669"/>
    <property type="project" value="UniProtKB-UniRule"/>
</dbReference>
<comment type="subcellular location">
    <subcellularLocation>
        <location evidence="8">Cell inner membrane</location>
    </subcellularLocation>
    <subcellularLocation>
        <location evidence="1">Cell membrane</location>
        <topology evidence="1">Multi-pass membrane protein</topology>
    </subcellularLocation>
</comment>